<keyword evidence="9" id="KW-0862">Zinc</keyword>
<dbReference type="PANTHER" id="PTHR11851:SF149">
    <property type="entry name" value="GH01077P"/>
    <property type="match status" value="1"/>
</dbReference>
<evidence type="ECO:0000259" key="15">
    <source>
        <dbReference type="Pfam" id="PF00675"/>
    </source>
</evidence>
<keyword evidence="18" id="KW-1185">Reference proteome</keyword>
<evidence type="ECO:0000313" key="17">
    <source>
        <dbReference type="EMBL" id="KAA8497343.1"/>
    </source>
</evidence>
<keyword evidence="11" id="KW-0482">Metalloprotease</keyword>
<reference evidence="18" key="1">
    <citation type="journal article" date="2019" name="Nat. Commun.">
        <title>Expansion of phycobilisome linker gene families in mesophilic red algae.</title>
        <authorList>
            <person name="Lee J."/>
            <person name="Kim D."/>
            <person name="Bhattacharya D."/>
            <person name="Yoon H.S."/>
        </authorList>
    </citation>
    <scope>NUCLEOTIDE SEQUENCE [LARGE SCALE GENOMIC DNA]</scope>
    <source>
        <strain evidence="18">CCMP 1328</strain>
    </source>
</reference>
<keyword evidence="7" id="KW-0479">Metal-binding</keyword>
<comment type="cofactor">
    <cofactor evidence="2">
        <name>Zn(2+)</name>
        <dbReference type="ChEBI" id="CHEBI:29105"/>
    </cofactor>
</comment>
<dbReference type="PANTHER" id="PTHR11851">
    <property type="entry name" value="METALLOPROTEASE"/>
    <property type="match status" value="1"/>
</dbReference>
<keyword evidence="6" id="KW-0645">Protease</keyword>
<evidence type="ECO:0000256" key="7">
    <source>
        <dbReference type="ARBA" id="ARBA00022723"/>
    </source>
</evidence>
<proteinExistence type="inferred from homology"/>
<evidence type="ECO:0000256" key="12">
    <source>
        <dbReference type="ARBA" id="ARBA00023128"/>
    </source>
</evidence>
<dbReference type="InterPro" id="IPR050361">
    <property type="entry name" value="MPP/UQCRC_Complex"/>
</dbReference>
<evidence type="ECO:0000256" key="11">
    <source>
        <dbReference type="ARBA" id="ARBA00023049"/>
    </source>
</evidence>
<dbReference type="FunFam" id="3.30.830.10:FF:000002">
    <property type="entry name" value="Mitochondrial-processing peptidase subunit beta"/>
    <property type="match status" value="1"/>
</dbReference>
<evidence type="ECO:0000256" key="1">
    <source>
        <dbReference type="ARBA" id="ARBA00001098"/>
    </source>
</evidence>
<dbReference type="Pfam" id="PF00675">
    <property type="entry name" value="Peptidase_M16"/>
    <property type="match status" value="1"/>
</dbReference>
<dbReference type="InterPro" id="IPR011249">
    <property type="entry name" value="Metalloenz_LuxS/M16"/>
</dbReference>
<evidence type="ECO:0000256" key="3">
    <source>
        <dbReference type="ARBA" id="ARBA00004173"/>
    </source>
</evidence>
<evidence type="ECO:0000256" key="13">
    <source>
        <dbReference type="ARBA" id="ARBA00031018"/>
    </source>
</evidence>
<dbReference type="Proteomes" id="UP000324585">
    <property type="component" value="Unassembled WGS sequence"/>
</dbReference>
<evidence type="ECO:0000256" key="2">
    <source>
        <dbReference type="ARBA" id="ARBA00001947"/>
    </source>
</evidence>
<name>A0A5J4Z332_PORPP</name>
<feature type="domain" description="Peptidase M16 N-terminal" evidence="15">
    <location>
        <begin position="93"/>
        <end position="240"/>
    </location>
</feature>
<comment type="subcellular location">
    <subcellularLocation>
        <location evidence="3">Mitochondrion</location>
    </subcellularLocation>
</comment>
<dbReference type="GO" id="GO:0046872">
    <property type="term" value="F:metal ion binding"/>
    <property type="evidence" value="ECO:0007669"/>
    <property type="project" value="UniProtKB-KW"/>
</dbReference>
<dbReference type="InterPro" id="IPR001431">
    <property type="entry name" value="Pept_M16_Zn_BS"/>
</dbReference>
<protein>
    <recommendedName>
        <fullName evidence="5">mitochondrial processing peptidase</fullName>
        <ecNumber evidence="5">3.4.24.64</ecNumber>
    </recommendedName>
    <alternativeName>
        <fullName evidence="13">Beta-MPP</fullName>
    </alternativeName>
</protein>
<dbReference type="OrthoDB" id="10251424at2759"/>
<comment type="caution">
    <text evidence="17">The sequence shown here is derived from an EMBL/GenBank/DDBJ whole genome shotgun (WGS) entry which is preliminary data.</text>
</comment>
<sequence>MAVAMGRAGRLPLRGEHARSVLGSVLRRGFADNAMPEKVIPVSSLSAGGLLSFFKGVVSDKLRSPLPPDYKVDPSLLQAQVPTLVTSLPNGLRVATETSKVGTATVGVWIDAGTRFEKPELNGAAHFLEHLIFKGTSKRTQRALEQEVENLGAHLNAYTSREQTVYYARALKEDVPQVTELLSDILQNSLIAPDAIERERSVILREMQEIDTLPDEVLFDYLHSSAYQGTPLGQTILGPEANIKSLTRESLAAYVSEHYKPHRMVLVGAGDIEHAELVKLAEKHFGSLKADPGARSAAELCAEKPAFLTGSDVKIQNDFMDEAHVAIAYETCGWAHPDAPAFMVLQALLGTWDRTAGTGDVTSNKLAQGMAATSGCMRYMAFNTTYTDTGLWGVYAVAKPEDLDDVAHEIVTTVTNLCFKCDEAALDAAKRMLKTNLVLQLENTSSIAEDIGRQMLVYGRRIPLAEMFARIDAVDAAAVSRIGHKYFYDREMGVASMGAVNAMCDYNYLRRRTYSLWY</sequence>
<evidence type="ECO:0000256" key="5">
    <source>
        <dbReference type="ARBA" id="ARBA00012299"/>
    </source>
</evidence>
<evidence type="ECO:0000256" key="9">
    <source>
        <dbReference type="ARBA" id="ARBA00022833"/>
    </source>
</evidence>
<dbReference type="InterPro" id="IPR011765">
    <property type="entry name" value="Pept_M16_N"/>
</dbReference>
<comment type="catalytic activity">
    <reaction evidence="1">
        <text>Release of N-terminal transit peptides from precursor proteins imported into the mitochondrion, typically with Arg in position P2.</text>
        <dbReference type="EC" id="3.4.24.64"/>
    </reaction>
</comment>
<dbReference type="SUPFAM" id="SSF63411">
    <property type="entry name" value="LuxS/MPP-like metallohydrolase"/>
    <property type="match status" value="2"/>
</dbReference>
<dbReference type="GO" id="GO:0004222">
    <property type="term" value="F:metalloendopeptidase activity"/>
    <property type="evidence" value="ECO:0007669"/>
    <property type="project" value="UniProtKB-EC"/>
</dbReference>
<evidence type="ECO:0000256" key="10">
    <source>
        <dbReference type="ARBA" id="ARBA00022946"/>
    </source>
</evidence>
<keyword evidence="8" id="KW-0378">Hydrolase</keyword>
<dbReference type="AlphaFoldDB" id="A0A5J4Z332"/>
<dbReference type="OMA" id="IDVVCDM"/>
<dbReference type="InterPro" id="IPR007863">
    <property type="entry name" value="Peptidase_M16_C"/>
</dbReference>
<evidence type="ECO:0000313" key="18">
    <source>
        <dbReference type="Proteomes" id="UP000324585"/>
    </source>
</evidence>
<dbReference type="PROSITE" id="PS00143">
    <property type="entry name" value="INSULINASE"/>
    <property type="match status" value="1"/>
</dbReference>
<comment type="similarity">
    <text evidence="4 14">Belongs to the peptidase M16 family.</text>
</comment>
<evidence type="ECO:0000256" key="6">
    <source>
        <dbReference type="ARBA" id="ARBA00022670"/>
    </source>
</evidence>
<organism evidence="17 18">
    <name type="scientific">Porphyridium purpureum</name>
    <name type="common">Red alga</name>
    <name type="synonym">Porphyridium cruentum</name>
    <dbReference type="NCBI Taxonomy" id="35688"/>
    <lineage>
        <taxon>Eukaryota</taxon>
        <taxon>Rhodophyta</taxon>
        <taxon>Bangiophyceae</taxon>
        <taxon>Porphyridiales</taxon>
        <taxon>Porphyridiaceae</taxon>
        <taxon>Porphyridium</taxon>
    </lineage>
</organism>
<dbReference type="EMBL" id="VRMN01000002">
    <property type="protein sequence ID" value="KAA8497343.1"/>
    <property type="molecule type" value="Genomic_DNA"/>
</dbReference>
<dbReference type="GO" id="GO:0006508">
    <property type="term" value="P:proteolysis"/>
    <property type="evidence" value="ECO:0007669"/>
    <property type="project" value="UniProtKB-KW"/>
</dbReference>
<keyword evidence="10" id="KW-0809">Transit peptide</keyword>
<dbReference type="Gene3D" id="3.30.830.10">
    <property type="entry name" value="Metalloenzyme, LuxS/M16 peptidase-like"/>
    <property type="match status" value="2"/>
</dbReference>
<dbReference type="FunFam" id="3.30.830.10:FF:000001">
    <property type="entry name" value="Mitochondrial-processing peptidase subunit beta, mitochondrial"/>
    <property type="match status" value="1"/>
</dbReference>
<dbReference type="EC" id="3.4.24.64" evidence="5"/>
<dbReference type="Pfam" id="PF05193">
    <property type="entry name" value="Peptidase_M16_C"/>
    <property type="match status" value="1"/>
</dbReference>
<keyword evidence="12" id="KW-0496">Mitochondrion</keyword>
<evidence type="ECO:0000256" key="4">
    <source>
        <dbReference type="ARBA" id="ARBA00007261"/>
    </source>
</evidence>
<evidence type="ECO:0000256" key="14">
    <source>
        <dbReference type="RuleBase" id="RU004447"/>
    </source>
</evidence>
<evidence type="ECO:0000256" key="8">
    <source>
        <dbReference type="ARBA" id="ARBA00022801"/>
    </source>
</evidence>
<evidence type="ECO:0000259" key="16">
    <source>
        <dbReference type="Pfam" id="PF05193"/>
    </source>
</evidence>
<feature type="domain" description="Peptidase M16 C-terminal" evidence="16">
    <location>
        <begin position="245"/>
        <end position="433"/>
    </location>
</feature>
<dbReference type="GO" id="GO:0005759">
    <property type="term" value="C:mitochondrial matrix"/>
    <property type="evidence" value="ECO:0007669"/>
    <property type="project" value="UniProtKB-ARBA"/>
</dbReference>
<gene>
    <name evidence="17" type="ORF">FVE85_1072</name>
</gene>
<accession>A0A5J4Z332</accession>